<evidence type="ECO:0000256" key="4">
    <source>
        <dbReference type="ARBA" id="ARBA00022750"/>
    </source>
</evidence>
<keyword evidence="6" id="KW-0865">Zymogen</keyword>
<dbReference type="InterPro" id="IPR033121">
    <property type="entry name" value="PEPTIDASE_A1"/>
</dbReference>
<evidence type="ECO:0000256" key="2">
    <source>
        <dbReference type="ARBA" id="ARBA00022670"/>
    </source>
</evidence>
<evidence type="ECO:0000256" key="1">
    <source>
        <dbReference type="ARBA" id="ARBA00007447"/>
    </source>
</evidence>
<evidence type="ECO:0000259" key="9">
    <source>
        <dbReference type="PROSITE" id="PS51767"/>
    </source>
</evidence>
<keyword evidence="3 8" id="KW-0732">Signal</keyword>
<dbReference type="GO" id="GO:0004190">
    <property type="term" value="F:aspartic-type endopeptidase activity"/>
    <property type="evidence" value="ECO:0007669"/>
    <property type="project" value="UniProtKB-KW"/>
</dbReference>
<protein>
    <recommendedName>
        <fullName evidence="9">Peptidase A1 domain-containing protein</fullName>
    </recommendedName>
</protein>
<name>A0A7J6Q4P3_PEROL</name>
<dbReference type="InterPro" id="IPR021109">
    <property type="entry name" value="Peptidase_aspartic_dom_sf"/>
</dbReference>
<dbReference type="InterPro" id="IPR001461">
    <property type="entry name" value="Aspartic_peptidase_A1"/>
</dbReference>
<evidence type="ECO:0000256" key="7">
    <source>
        <dbReference type="SAM" id="MobiDB-lite"/>
    </source>
</evidence>
<dbReference type="PANTHER" id="PTHR47965">
    <property type="entry name" value="ASPARTYL PROTEASE-RELATED"/>
    <property type="match status" value="1"/>
</dbReference>
<dbReference type="Gene3D" id="2.40.70.10">
    <property type="entry name" value="Acid Proteases"/>
    <property type="match status" value="1"/>
</dbReference>
<organism evidence="10 11">
    <name type="scientific">Perkinsus olseni</name>
    <name type="common">Perkinsus atlanticus</name>
    <dbReference type="NCBI Taxonomy" id="32597"/>
    <lineage>
        <taxon>Eukaryota</taxon>
        <taxon>Sar</taxon>
        <taxon>Alveolata</taxon>
        <taxon>Perkinsozoa</taxon>
        <taxon>Perkinsea</taxon>
        <taxon>Perkinsida</taxon>
        <taxon>Perkinsidae</taxon>
        <taxon>Perkinsus</taxon>
    </lineage>
</organism>
<feature type="chain" id="PRO_5029647322" description="Peptidase A1 domain-containing protein" evidence="8">
    <location>
        <begin position="22"/>
        <end position="343"/>
    </location>
</feature>
<keyword evidence="2" id="KW-0645">Protease</keyword>
<dbReference type="PANTHER" id="PTHR47965:SF12">
    <property type="entry name" value="ASPARTIC PROTEINASE 3-RELATED"/>
    <property type="match status" value="1"/>
</dbReference>
<dbReference type="InterPro" id="IPR001969">
    <property type="entry name" value="Aspartic_peptidase_AS"/>
</dbReference>
<feature type="signal peptide" evidence="8">
    <location>
        <begin position="1"/>
        <end position="21"/>
    </location>
</feature>
<proteinExistence type="inferred from homology"/>
<feature type="domain" description="Peptidase A1" evidence="9">
    <location>
        <begin position="1"/>
        <end position="304"/>
    </location>
</feature>
<dbReference type="SUPFAM" id="SSF50630">
    <property type="entry name" value="Acid proteases"/>
    <property type="match status" value="1"/>
</dbReference>
<dbReference type="PROSITE" id="PS51767">
    <property type="entry name" value="PEPTIDASE_A1"/>
    <property type="match status" value="1"/>
</dbReference>
<comment type="similarity">
    <text evidence="1">Belongs to the peptidase A1 family.</text>
</comment>
<evidence type="ECO:0000313" key="11">
    <source>
        <dbReference type="Proteomes" id="UP000574390"/>
    </source>
</evidence>
<dbReference type="PROSITE" id="PS00141">
    <property type="entry name" value="ASP_PROTEASE"/>
    <property type="match status" value="1"/>
</dbReference>
<dbReference type="EMBL" id="JABANM010032267">
    <property type="protein sequence ID" value="KAF4703213.1"/>
    <property type="molecule type" value="Genomic_DNA"/>
</dbReference>
<evidence type="ECO:0000256" key="6">
    <source>
        <dbReference type="ARBA" id="ARBA00023145"/>
    </source>
</evidence>
<dbReference type="AlphaFoldDB" id="A0A7J6Q4P3"/>
<reference evidence="10 11" key="1">
    <citation type="submission" date="2020-04" db="EMBL/GenBank/DDBJ databases">
        <title>Perkinsus olseni comparative genomics.</title>
        <authorList>
            <person name="Bogema D.R."/>
        </authorList>
    </citation>
    <scope>NUCLEOTIDE SEQUENCE [LARGE SCALE GENOMIC DNA]</scope>
    <source>
        <strain evidence="10">ATCC PRA-205</strain>
    </source>
</reference>
<comment type="caution">
    <text evidence="10">The sequence shown here is derived from an EMBL/GenBank/DDBJ whole genome shotgun (WGS) entry which is preliminary data.</text>
</comment>
<gene>
    <name evidence="10" type="ORF">FOZ62_013854</name>
</gene>
<evidence type="ECO:0000256" key="8">
    <source>
        <dbReference type="SAM" id="SignalP"/>
    </source>
</evidence>
<sequence length="343" mass="38878">MLTTRLPLAALSVILPQSVTASKELRLPVYFREVHDMGNRDYCMVTPVKADKQSLNLQIDTGSDSLFVVEKEFLERTLSPATCEDFTFGCYDCHTHLCKTEVEETRHMDGTCAYTVQHRGALELGGQTIPDVDFGLVVGYKKPMLIVPLTEEADGWEATMEGLDVDGESIPVRMPILIDSGSSILWIPYEALSALLKVLALSASKAAGRWVRLEVQDKELVLSNCSDRVYLPPLELRFRGRGDQRPMIVIPPEIYVEDPRLGGMCTLPFRFFRGDSLSTAVLGLNLLRKYYLHFQYVERQIRFAEVAESEDLAEFARTSRREQRKRRKSFDDSQAKKRQTLTS</sequence>
<evidence type="ECO:0000256" key="5">
    <source>
        <dbReference type="ARBA" id="ARBA00022801"/>
    </source>
</evidence>
<keyword evidence="4" id="KW-0064">Aspartyl protease</keyword>
<evidence type="ECO:0000313" key="10">
    <source>
        <dbReference type="EMBL" id="KAF4703213.1"/>
    </source>
</evidence>
<feature type="region of interest" description="Disordered" evidence="7">
    <location>
        <begin position="317"/>
        <end position="343"/>
    </location>
</feature>
<dbReference type="Proteomes" id="UP000574390">
    <property type="component" value="Unassembled WGS sequence"/>
</dbReference>
<accession>A0A7J6Q4P3</accession>
<dbReference type="Pfam" id="PF00026">
    <property type="entry name" value="Asp"/>
    <property type="match status" value="1"/>
</dbReference>
<keyword evidence="5" id="KW-0378">Hydrolase</keyword>
<evidence type="ECO:0000256" key="3">
    <source>
        <dbReference type="ARBA" id="ARBA00022729"/>
    </source>
</evidence>
<dbReference type="GO" id="GO:0006508">
    <property type="term" value="P:proteolysis"/>
    <property type="evidence" value="ECO:0007669"/>
    <property type="project" value="UniProtKB-KW"/>
</dbReference>